<dbReference type="Proteomes" id="UP000494165">
    <property type="component" value="Unassembled WGS sequence"/>
</dbReference>
<feature type="coiled-coil region" evidence="1">
    <location>
        <begin position="165"/>
        <end position="248"/>
    </location>
</feature>
<sequence>MFPKAKLTRFNEVEGCAPPPGTYDPKQTSKLVGGVLSKTHRFPELSALDGLAGAAAISNSTEHLPKKTPIKTPKCVKPQPKSTIKKNILSSSSLTDLSKAISRDTEINNLKEEISELKAKLDKSTALHVMIDSWVSKVEKSHDDSLKFILNEWKQFADLTDVKSVASLTQELESSQNELVELKAELAAQTEVINKLQCQVREGNERFQKLEVFMEIVNQTNNNLNNANEELERTKSQLQQQLLEKCDLMEEIAAAEGQLRQEISQAKSYGKSLEENYNTQCQEVRNLQMQVAALEELLEKKKDLESISKNLEEELQQSKEHNSLLQLNLASTESSLEIIRTEKSQLEKHLQEADQVIAATGEQLRLKNEEFEAKIDNVSGKAQFLESQMLVLQDQLKMTIEERDSLKNGLVPLEEQLLSLQEKHEETLIALASEMKLTQLGEEQVEKLKEQLNEVSSQSETNKEELARCLHSEKMLQQNLIESNQETNLVRDRIIALEKRLENLYEEEISKKYEKLYDDLNCTIEKAQQECEIQAQKLQVEVNAKEKLARKLTGTKALLKNTKEKLESLESDLAATQQNLKKSLESESKLKKANSDLRNKISQLQDDSQEKIKLISELSNVNKGLKKEIENVRSNLESVHSFQEAIHDEIRLLVEQNNELNEESRLLNAQLKKKDEDLLVVHEELRGAKEHLQQHRREAEKNTNEVNNSFIVLCNDLLNTKQQLDKEKADNVENLRKIASILNMKEFKETNPLDAIKSDIMSLYNYSAEIEEEYTKGVIMQQILEEQLKEEKKKVIALQDQVFDSKQEIEDLQMNYELALGKLNALEEEKKILETEYAYSQDEWADQERKLTSTIQLLSMEAQEAEDKQIHYEGEIMKLKDEITLLKDEAKWAEENQLKLEEEMTEISEEKERCIAKCSRMDMEMMELKKQEEGLKHKLVASWEKAVEMAEAIHALKLEVNDLSELHDADATEMEYLDELVQEKDEKLEKQEEQLRLLSGQIEDQEAAMKRLMNEANSRMQAADEMEDLLQRKIAELGQSKDQISKLEVFSKSLHEKTIVLEENEAKAKSEIKKVRQEAEQKTRNLESQLMEMSSRWSNVEDSILSIENLESLNKELSANDSCLRSQVSILQSESQRLRSVNSELRDKLLELEKHEAKSSGHQNHQQKLSYLENLKEVAYKHEKNEEDMRAMLVASECRVAHLESELQKHGISAAHSKSMIVEGIASTSKKTRRGKENSLMASLSRTAHSLLSSSTPMHRKSPLQPKNI</sequence>
<evidence type="ECO:0000256" key="1">
    <source>
        <dbReference type="SAM" id="Coils"/>
    </source>
</evidence>
<feature type="compositionally biased region" description="Polar residues" evidence="2">
    <location>
        <begin position="1247"/>
        <end position="1257"/>
    </location>
</feature>
<organism evidence="3 4">
    <name type="scientific">Cloeon dipterum</name>
    <dbReference type="NCBI Taxonomy" id="197152"/>
    <lineage>
        <taxon>Eukaryota</taxon>
        <taxon>Metazoa</taxon>
        <taxon>Ecdysozoa</taxon>
        <taxon>Arthropoda</taxon>
        <taxon>Hexapoda</taxon>
        <taxon>Insecta</taxon>
        <taxon>Pterygota</taxon>
        <taxon>Palaeoptera</taxon>
        <taxon>Ephemeroptera</taxon>
        <taxon>Pisciforma</taxon>
        <taxon>Baetidae</taxon>
        <taxon>Cloeon</taxon>
    </lineage>
</organism>
<protein>
    <recommendedName>
        <fullName evidence="5">Hyaluronan-mediated motility receptor C-terminal domain-containing protein</fullName>
    </recommendedName>
</protein>
<feature type="coiled-coil region" evidence="1">
    <location>
        <begin position="438"/>
        <end position="709"/>
    </location>
</feature>
<evidence type="ECO:0000313" key="4">
    <source>
        <dbReference type="Proteomes" id="UP000494165"/>
    </source>
</evidence>
<keyword evidence="4" id="KW-1185">Reference proteome</keyword>
<gene>
    <name evidence="3" type="ORF">CLODIP_2_CD01455</name>
</gene>
<proteinExistence type="predicted"/>
<name>A0A8S1DIQ5_9INSE</name>
<evidence type="ECO:0008006" key="5">
    <source>
        <dbReference type="Google" id="ProtNLM"/>
    </source>
</evidence>
<feature type="coiled-coil region" evidence="1">
    <location>
        <begin position="781"/>
        <end position="913"/>
    </location>
</feature>
<reference evidence="3 4" key="1">
    <citation type="submission" date="2020-04" db="EMBL/GenBank/DDBJ databases">
        <authorList>
            <person name="Alioto T."/>
            <person name="Alioto T."/>
            <person name="Gomez Garrido J."/>
        </authorList>
    </citation>
    <scope>NUCLEOTIDE SEQUENCE [LARGE SCALE GENOMIC DNA]</scope>
</reference>
<feature type="coiled-coil region" evidence="1">
    <location>
        <begin position="277"/>
        <end position="402"/>
    </location>
</feature>
<evidence type="ECO:0000313" key="3">
    <source>
        <dbReference type="EMBL" id="CAB3382445.1"/>
    </source>
</evidence>
<dbReference type="OrthoDB" id="419631at2759"/>
<dbReference type="EMBL" id="CADEPI010000271">
    <property type="protein sequence ID" value="CAB3382445.1"/>
    <property type="molecule type" value="Genomic_DNA"/>
</dbReference>
<keyword evidence="1" id="KW-0175">Coiled coil</keyword>
<feature type="region of interest" description="Disordered" evidence="2">
    <location>
        <begin position="1247"/>
        <end position="1269"/>
    </location>
</feature>
<accession>A0A8S1DIQ5</accession>
<evidence type="ECO:0000256" key="2">
    <source>
        <dbReference type="SAM" id="MobiDB-lite"/>
    </source>
</evidence>
<dbReference type="AlphaFoldDB" id="A0A8S1DIQ5"/>
<feature type="coiled-coil region" evidence="1">
    <location>
        <begin position="100"/>
        <end position="127"/>
    </location>
</feature>
<feature type="coiled-coil region" evidence="1">
    <location>
        <begin position="974"/>
        <end position="1158"/>
    </location>
</feature>
<comment type="caution">
    <text evidence="3">The sequence shown here is derived from an EMBL/GenBank/DDBJ whole genome shotgun (WGS) entry which is preliminary data.</text>
</comment>